<proteinExistence type="predicted"/>
<evidence type="ECO:0000256" key="1">
    <source>
        <dbReference type="SAM" id="MobiDB-lite"/>
    </source>
</evidence>
<feature type="compositionally biased region" description="Basic and acidic residues" evidence="1">
    <location>
        <begin position="65"/>
        <end position="90"/>
    </location>
</feature>
<gene>
    <name evidence="2" type="ORF">PBIL07802_LOCUS25911</name>
</gene>
<evidence type="ECO:0000313" key="2">
    <source>
        <dbReference type="EMBL" id="CAE0263610.1"/>
    </source>
</evidence>
<name>A0A7S3GEA6_9EUKA</name>
<accession>A0A7S3GEA6</accession>
<feature type="region of interest" description="Disordered" evidence="1">
    <location>
        <begin position="65"/>
        <end position="99"/>
    </location>
</feature>
<sequence>MERRPRERQERERDLGQYKNMTADDAEGIARMDSETHEKRQERKAIKKERKAEQEIHRYNSYEAAIAKKEDKEEARDKNVDEKKFENWEERADEEEEHA</sequence>
<protein>
    <submittedName>
        <fullName evidence="2">Uncharacterized protein</fullName>
    </submittedName>
</protein>
<organism evidence="2">
    <name type="scientific">Palpitomonas bilix</name>
    <dbReference type="NCBI Taxonomy" id="652834"/>
    <lineage>
        <taxon>Eukaryota</taxon>
        <taxon>Eukaryota incertae sedis</taxon>
    </lineage>
</organism>
<reference evidence="2" key="1">
    <citation type="submission" date="2021-01" db="EMBL/GenBank/DDBJ databases">
        <authorList>
            <person name="Corre E."/>
            <person name="Pelletier E."/>
            <person name="Niang G."/>
            <person name="Scheremetjew M."/>
            <person name="Finn R."/>
            <person name="Kale V."/>
            <person name="Holt S."/>
            <person name="Cochrane G."/>
            <person name="Meng A."/>
            <person name="Brown T."/>
            <person name="Cohen L."/>
        </authorList>
    </citation>
    <scope>NUCLEOTIDE SEQUENCE</scope>
    <source>
        <strain evidence="2">NIES-2562</strain>
    </source>
</reference>
<feature type="region of interest" description="Disordered" evidence="1">
    <location>
        <begin position="32"/>
        <end position="53"/>
    </location>
</feature>
<dbReference type="EMBL" id="HBIB01039771">
    <property type="protein sequence ID" value="CAE0263610.1"/>
    <property type="molecule type" value="Transcribed_RNA"/>
</dbReference>
<dbReference type="AlphaFoldDB" id="A0A7S3GEA6"/>